<dbReference type="Pfam" id="PF01565">
    <property type="entry name" value="FAD_binding_4"/>
    <property type="match status" value="1"/>
</dbReference>
<dbReference type="Gene3D" id="3.30.465.10">
    <property type="match status" value="1"/>
</dbReference>
<dbReference type="Gene3D" id="3.40.462.20">
    <property type="match status" value="1"/>
</dbReference>
<dbReference type="RefSeq" id="WP_338780288.1">
    <property type="nucleotide sequence ID" value="NZ_CP147407.1"/>
</dbReference>
<evidence type="ECO:0000313" key="8">
    <source>
        <dbReference type="Proteomes" id="UP001377337"/>
    </source>
</evidence>
<dbReference type="InterPro" id="IPR036318">
    <property type="entry name" value="FAD-bd_PCMH-like_sf"/>
</dbReference>
<organism evidence="7 8">
    <name type="scientific">Metabacillus sediminis</name>
    <dbReference type="NCBI Taxonomy" id="3117746"/>
    <lineage>
        <taxon>Bacteria</taxon>
        <taxon>Bacillati</taxon>
        <taxon>Bacillota</taxon>
        <taxon>Bacilli</taxon>
        <taxon>Bacillales</taxon>
        <taxon>Bacillaceae</taxon>
        <taxon>Metabacillus</taxon>
    </lineage>
</organism>
<dbReference type="PANTHER" id="PTHR42973">
    <property type="entry name" value="BINDING OXIDOREDUCTASE, PUTATIVE (AFU_ORTHOLOGUE AFUA_1G17690)-RELATED"/>
    <property type="match status" value="1"/>
</dbReference>
<name>A0ABZ2NJK2_9BACI</name>
<dbReference type="InterPro" id="IPR016169">
    <property type="entry name" value="FAD-bd_PCMH_sub2"/>
</dbReference>
<gene>
    <name evidence="7" type="ORF">WCV65_04035</name>
</gene>
<feature type="domain" description="FAD-binding PCMH-type" evidence="6">
    <location>
        <begin position="32"/>
        <end position="203"/>
    </location>
</feature>
<dbReference type="InterPro" id="IPR050416">
    <property type="entry name" value="FAD-linked_Oxidoreductase"/>
</dbReference>
<dbReference type="SUPFAM" id="SSF56176">
    <property type="entry name" value="FAD-binding/transporter-associated domain-like"/>
    <property type="match status" value="1"/>
</dbReference>
<protein>
    <submittedName>
        <fullName evidence="7">FAD-dependent oxidoreductase</fullName>
    </submittedName>
</protein>
<dbReference type="InterPro" id="IPR006094">
    <property type="entry name" value="Oxid_FAD_bind_N"/>
</dbReference>
<accession>A0ABZ2NJK2</accession>
<dbReference type="EMBL" id="CP147407">
    <property type="protein sequence ID" value="WXB97682.1"/>
    <property type="molecule type" value="Genomic_DNA"/>
</dbReference>
<evidence type="ECO:0000256" key="2">
    <source>
        <dbReference type="ARBA" id="ARBA00005466"/>
    </source>
</evidence>
<proteinExistence type="inferred from homology"/>
<evidence type="ECO:0000259" key="6">
    <source>
        <dbReference type="PROSITE" id="PS51387"/>
    </source>
</evidence>
<dbReference type="Proteomes" id="UP001377337">
    <property type="component" value="Chromosome"/>
</dbReference>
<sequence length="448" mass="50208">MFGLDLNGLTGEVVTRKNAEYEEARQEWNRAIQKFPLVIVYASSVQDVSNAVRWAVKHRIDLRIRSGSHHYEGYSTGNHVLVLDVSRLSSIKLDATANTLTAGGGVKNEQIYEFAGKRGYPFPGGTCPTVGVSGYVLGGGWGYSSRYFGLGCDSLIGLELINAEGDLIKASKRENKDLFWACKGAGGGNFGVVVSMTFRLPPKIRTVTLVQLYRPDASPAIMEQFLLTWQKWLPRADRKITISTTLYDSAAEGMAIFGRGFYYGAADEAKRILSPFAKISGMELSAEEKPFLEAVREVEKSYPSSEKFKSTGRFVFKTYTSDEIRTLVELIQNKPPGSIFAGLTVYALGGKVQEVKPNETAFYYRNARYIAGIQSVWEEDRYASVNQRWVVQRFRILESLTEGSFVNFPISELPNYETAYYGANAERLREVNDRYDPSRVFQFPQAIR</sequence>
<comment type="cofactor">
    <cofactor evidence="1">
        <name>FAD</name>
        <dbReference type="ChEBI" id="CHEBI:57692"/>
    </cofactor>
</comment>
<evidence type="ECO:0000256" key="1">
    <source>
        <dbReference type="ARBA" id="ARBA00001974"/>
    </source>
</evidence>
<keyword evidence="5" id="KW-0560">Oxidoreductase</keyword>
<evidence type="ECO:0000256" key="4">
    <source>
        <dbReference type="ARBA" id="ARBA00022827"/>
    </source>
</evidence>
<dbReference type="InterPro" id="IPR012951">
    <property type="entry name" value="BBE"/>
</dbReference>
<reference evidence="7 8" key="1">
    <citation type="submission" date="2024-02" db="EMBL/GenBank/DDBJ databases">
        <title>Seven novel Bacillus-like species.</title>
        <authorList>
            <person name="Liu G."/>
        </authorList>
    </citation>
    <scope>NUCLEOTIDE SEQUENCE [LARGE SCALE GENOMIC DNA]</scope>
    <source>
        <strain evidence="7 8">FJAT-52054</strain>
    </source>
</reference>
<evidence type="ECO:0000256" key="3">
    <source>
        <dbReference type="ARBA" id="ARBA00022630"/>
    </source>
</evidence>
<comment type="similarity">
    <text evidence="2">Belongs to the oxygen-dependent FAD-linked oxidoreductase family.</text>
</comment>
<dbReference type="PANTHER" id="PTHR42973:SF39">
    <property type="entry name" value="FAD-BINDING PCMH-TYPE DOMAIN-CONTAINING PROTEIN"/>
    <property type="match status" value="1"/>
</dbReference>
<keyword evidence="8" id="KW-1185">Reference proteome</keyword>
<dbReference type="InterPro" id="IPR016166">
    <property type="entry name" value="FAD-bd_PCMH"/>
</dbReference>
<keyword evidence="3" id="KW-0285">Flavoprotein</keyword>
<dbReference type="PROSITE" id="PS51387">
    <property type="entry name" value="FAD_PCMH"/>
    <property type="match status" value="1"/>
</dbReference>
<evidence type="ECO:0000256" key="5">
    <source>
        <dbReference type="ARBA" id="ARBA00023002"/>
    </source>
</evidence>
<keyword evidence="4" id="KW-0274">FAD</keyword>
<dbReference type="Pfam" id="PF08031">
    <property type="entry name" value="BBE"/>
    <property type="match status" value="1"/>
</dbReference>
<evidence type="ECO:0000313" key="7">
    <source>
        <dbReference type="EMBL" id="WXB97682.1"/>
    </source>
</evidence>